<keyword evidence="4" id="KW-1185">Reference proteome</keyword>
<evidence type="ECO:0000313" key="4">
    <source>
        <dbReference type="Proteomes" id="UP000199028"/>
    </source>
</evidence>
<gene>
    <name evidence="3" type="ORF">SAMN05216195_102482</name>
</gene>
<dbReference type="GO" id="GO:0006508">
    <property type="term" value="P:proteolysis"/>
    <property type="evidence" value="ECO:0007669"/>
    <property type="project" value="InterPro"/>
</dbReference>
<protein>
    <submittedName>
        <fullName evidence="3">D-alanyl-D-alanine carboxypeptidase</fullName>
    </submittedName>
</protein>
<dbReference type="PANTHER" id="PTHR34385:SF1">
    <property type="entry name" value="PEPTIDOGLYCAN L-ALANYL-D-GLUTAMATE ENDOPEPTIDASE CWLK"/>
    <property type="match status" value="1"/>
</dbReference>
<organism evidence="3 4">
    <name type="scientific">Lentzea flaviverrucosa</name>
    <dbReference type="NCBI Taxonomy" id="200379"/>
    <lineage>
        <taxon>Bacteria</taxon>
        <taxon>Bacillati</taxon>
        <taxon>Actinomycetota</taxon>
        <taxon>Actinomycetes</taxon>
        <taxon>Pseudonocardiales</taxon>
        <taxon>Pseudonocardiaceae</taxon>
        <taxon>Lentzea</taxon>
    </lineage>
</organism>
<dbReference type="Proteomes" id="UP000199028">
    <property type="component" value="Unassembled WGS sequence"/>
</dbReference>
<keyword evidence="1" id="KW-0472">Membrane</keyword>
<dbReference type="AlphaFoldDB" id="A0A1H9G894"/>
<name>A0A1H9G894_9PSEU</name>
<evidence type="ECO:0000256" key="1">
    <source>
        <dbReference type="SAM" id="Phobius"/>
    </source>
</evidence>
<feature type="domain" description="D-alanyl-D-alanine carboxypeptidase-like core" evidence="2">
    <location>
        <begin position="106"/>
        <end position="209"/>
    </location>
</feature>
<keyword evidence="3" id="KW-0121">Carboxypeptidase</keyword>
<dbReference type="SUPFAM" id="SSF55166">
    <property type="entry name" value="Hedgehog/DD-peptidase"/>
    <property type="match status" value="1"/>
</dbReference>
<keyword evidence="1" id="KW-1133">Transmembrane helix</keyword>
<dbReference type="SMR" id="A0A1H9G894"/>
<evidence type="ECO:0000313" key="3">
    <source>
        <dbReference type="EMBL" id="SEQ46284.1"/>
    </source>
</evidence>
<dbReference type="Gene3D" id="3.30.1380.10">
    <property type="match status" value="1"/>
</dbReference>
<dbReference type="InterPro" id="IPR009045">
    <property type="entry name" value="Zn_M74/Hedgehog-like"/>
</dbReference>
<evidence type="ECO:0000259" key="2">
    <source>
        <dbReference type="Pfam" id="PF02557"/>
    </source>
</evidence>
<dbReference type="GO" id="GO:0004180">
    <property type="term" value="F:carboxypeptidase activity"/>
    <property type="evidence" value="ECO:0007669"/>
    <property type="project" value="UniProtKB-KW"/>
</dbReference>
<keyword evidence="3" id="KW-0378">Hydrolase</keyword>
<dbReference type="EMBL" id="FOFT01000002">
    <property type="protein sequence ID" value="SEQ46284.1"/>
    <property type="molecule type" value="Genomic_DNA"/>
</dbReference>
<feature type="transmembrane region" description="Helical" evidence="1">
    <location>
        <begin position="41"/>
        <end position="62"/>
    </location>
</feature>
<accession>A0A1H9G894</accession>
<keyword evidence="3" id="KW-0645">Protease</keyword>
<proteinExistence type="predicted"/>
<dbReference type="Pfam" id="PF02557">
    <property type="entry name" value="VanY"/>
    <property type="match status" value="1"/>
</dbReference>
<keyword evidence="1" id="KW-0812">Transmembrane</keyword>
<dbReference type="InterPro" id="IPR003709">
    <property type="entry name" value="VanY-like_core_dom"/>
</dbReference>
<sequence length="228" mass="25411">MDVALATFTGTQLPTDCYGLLTDEVARRRIIRIMSKTSRRVVFGVLLIVTLVVSTGGALGYLGRLTLVFDRHPGKPLAIIEEVPGPPDGPNCSIDARYFDEEPEGLRPEVLKAWLQLRQKASEQGVELCLNDGKRSRQQQRAEFDEAVEKFGTEELASKYVLNPPDRSMHVIGFAVDIQPIESAKWVEKNGNTLGWCRRYENEQWHFEYNSDYPTGGCPALIPSATGG</sequence>
<dbReference type="PANTHER" id="PTHR34385">
    <property type="entry name" value="D-ALANYL-D-ALANINE CARBOXYPEPTIDASE"/>
    <property type="match status" value="1"/>
</dbReference>
<reference evidence="4" key="1">
    <citation type="submission" date="2016-10" db="EMBL/GenBank/DDBJ databases">
        <authorList>
            <person name="Varghese N."/>
            <person name="Submissions S."/>
        </authorList>
    </citation>
    <scope>NUCLEOTIDE SEQUENCE [LARGE SCALE GENOMIC DNA]</scope>
    <source>
        <strain evidence="4">CGMCC 4.578</strain>
    </source>
</reference>
<dbReference type="InterPro" id="IPR052179">
    <property type="entry name" value="DD-CPase-like"/>
</dbReference>